<accession>X6LHR9</accession>
<evidence type="ECO:0008006" key="3">
    <source>
        <dbReference type="Google" id="ProtNLM"/>
    </source>
</evidence>
<gene>
    <name evidence="1" type="ORF">RFI_36564</name>
</gene>
<dbReference type="EMBL" id="ASPP01039817">
    <property type="protein sequence ID" value="ETO00876.1"/>
    <property type="molecule type" value="Genomic_DNA"/>
</dbReference>
<evidence type="ECO:0000313" key="2">
    <source>
        <dbReference type="Proteomes" id="UP000023152"/>
    </source>
</evidence>
<sequence>MCRLDLHSTKKIFGTDKDKFQKLCYELCWIEISIPCERKSIMFCKVKEARKITEFIVIGGDWNAYHSAWLDKDIDDLVNLFHLITFMKQIDLSHQSTLHFVLNQLQDGAVDSDELDVHSYNLPITFDIKTHWSSPEIKKQKIETCNLRIDKWNLYRQILGMKLGIGKTKYWNKYYLEREQALEKEVYRLKRKFRKNIAEINYKKYKRASMQLKRKLKHKYLIKSIESLKGENTKQLFSQFKSMNSNKISVIPTLIEPTSGTIAKIDKEKAEMLVLYYSEETKGRYQLVEDKITAVIDTIIDEEMNCYPLWDEYHQMDITEDEVIEALRYISSHKAQGPDNIHNQMIKNSGQALIDSLIVLFNWSLTQCQVGFQSWHNTSEFFLKNRIGQVVLNGVSSSERKFEVGVPQGSSLYPLLFLLYINNITKFVKDPIQCGMFAYDVALWTSIYTSDENEMKSVDKISKDELKLNGNNIEEENHVKYLGLIVDQQIIFKQHSNYIYGKAPKKLGYLTFLCSYKGIRLSLSVYNLLYTTIIRLSLEYVCAFWNGAAESYKKNLKESKELQCIAKLPHPIKSPFDKWIEPTQEEILNTLDERTTAIFVDGSCKPDPGLGGVELVVQDTSSSKWI</sequence>
<dbReference type="PANTHER" id="PTHR33332">
    <property type="entry name" value="REVERSE TRANSCRIPTASE DOMAIN-CONTAINING PROTEIN"/>
    <property type="match status" value="1"/>
</dbReference>
<comment type="caution">
    <text evidence="1">The sequence shown here is derived from an EMBL/GenBank/DDBJ whole genome shotgun (WGS) entry which is preliminary data.</text>
</comment>
<reference evidence="1 2" key="1">
    <citation type="journal article" date="2013" name="Curr. Biol.">
        <title>The Genome of the Foraminiferan Reticulomyxa filosa.</title>
        <authorList>
            <person name="Glockner G."/>
            <person name="Hulsmann N."/>
            <person name="Schleicher M."/>
            <person name="Noegel A.A."/>
            <person name="Eichinger L."/>
            <person name="Gallinger C."/>
            <person name="Pawlowski J."/>
            <person name="Sierra R."/>
            <person name="Euteneuer U."/>
            <person name="Pillet L."/>
            <person name="Moustafa A."/>
            <person name="Platzer M."/>
            <person name="Groth M."/>
            <person name="Szafranski K."/>
            <person name="Schliwa M."/>
        </authorList>
    </citation>
    <scope>NUCLEOTIDE SEQUENCE [LARGE SCALE GENOMIC DNA]</scope>
</reference>
<protein>
    <recommendedName>
        <fullName evidence="3">Reverse transcriptase domain-containing protein</fullName>
    </recommendedName>
</protein>
<organism evidence="1 2">
    <name type="scientific">Reticulomyxa filosa</name>
    <dbReference type="NCBI Taxonomy" id="46433"/>
    <lineage>
        <taxon>Eukaryota</taxon>
        <taxon>Sar</taxon>
        <taxon>Rhizaria</taxon>
        <taxon>Retaria</taxon>
        <taxon>Foraminifera</taxon>
        <taxon>Monothalamids</taxon>
        <taxon>Reticulomyxidae</taxon>
        <taxon>Reticulomyxa</taxon>
    </lineage>
</organism>
<dbReference type="Proteomes" id="UP000023152">
    <property type="component" value="Unassembled WGS sequence"/>
</dbReference>
<name>X6LHR9_RETFI</name>
<dbReference type="OrthoDB" id="416454at2759"/>
<keyword evidence="2" id="KW-1185">Reference proteome</keyword>
<evidence type="ECO:0000313" key="1">
    <source>
        <dbReference type="EMBL" id="ETO00876.1"/>
    </source>
</evidence>
<dbReference type="AlphaFoldDB" id="X6LHR9"/>
<proteinExistence type="predicted"/>